<organism evidence="7 8">
    <name type="scientific">Limulus polyphemus</name>
    <name type="common">Atlantic horseshoe crab</name>
    <dbReference type="NCBI Taxonomy" id="6850"/>
    <lineage>
        <taxon>Eukaryota</taxon>
        <taxon>Metazoa</taxon>
        <taxon>Ecdysozoa</taxon>
        <taxon>Arthropoda</taxon>
        <taxon>Chelicerata</taxon>
        <taxon>Merostomata</taxon>
        <taxon>Xiphosura</taxon>
        <taxon>Limulidae</taxon>
        <taxon>Limulus</taxon>
    </lineage>
</organism>
<comment type="catalytic activity">
    <reaction evidence="4">
        <text>butanoate + ATP + CoA = butanoyl-CoA + AMP + diphosphate</text>
        <dbReference type="Rhea" id="RHEA:46172"/>
        <dbReference type="ChEBI" id="CHEBI:17968"/>
        <dbReference type="ChEBI" id="CHEBI:30616"/>
        <dbReference type="ChEBI" id="CHEBI:33019"/>
        <dbReference type="ChEBI" id="CHEBI:57287"/>
        <dbReference type="ChEBI" id="CHEBI:57371"/>
        <dbReference type="ChEBI" id="CHEBI:456215"/>
    </reaction>
    <physiologicalReaction direction="left-to-right" evidence="4">
        <dbReference type="Rhea" id="RHEA:46173"/>
    </physiologicalReaction>
</comment>
<dbReference type="EC" id="6.2.1.1" evidence="1"/>
<dbReference type="SUPFAM" id="SSF56801">
    <property type="entry name" value="Acetyl-CoA synthetase-like"/>
    <property type="match status" value="1"/>
</dbReference>
<accession>A0ABM1BQG9</accession>
<dbReference type="InterPro" id="IPR045851">
    <property type="entry name" value="AMP-bd_C_sf"/>
</dbReference>
<dbReference type="Gene3D" id="3.30.300.30">
    <property type="match status" value="1"/>
</dbReference>
<dbReference type="PANTHER" id="PTHR43347:SF3">
    <property type="entry name" value="ACYL-COA SYNTHETASE SHORT-CHAIN FAMILY MEMBER 3, MITOCHONDRIAL"/>
    <property type="match status" value="1"/>
</dbReference>
<name>A0ABM1BQG9_LIMPO</name>
<reference evidence="8" key="1">
    <citation type="submission" date="2025-08" db="UniProtKB">
        <authorList>
            <consortium name="RefSeq"/>
        </authorList>
    </citation>
    <scope>IDENTIFICATION</scope>
    <source>
        <tissue evidence="8">Muscle</tissue>
    </source>
</reference>
<feature type="domain" description="AMP-binding enzyme C-terminal" evidence="6">
    <location>
        <begin position="243"/>
        <end position="321"/>
    </location>
</feature>
<evidence type="ECO:0000256" key="4">
    <source>
        <dbReference type="ARBA" id="ARBA00047935"/>
    </source>
</evidence>
<dbReference type="Gene3D" id="3.40.50.12780">
    <property type="entry name" value="N-terminal domain of ligase-like"/>
    <property type="match status" value="1"/>
</dbReference>
<keyword evidence="7" id="KW-1185">Reference proteome</keyword>
<dbReference type="Pfam" id="PF00501">
    <property type="entry name" value="AMP-binding"/>
    <property type="match status" value="1"/>
</dbReference>
<evidence type="ECO:0000259" key="5">
    <source>
        <dbReference type="Pfam" id="PF00501"/>
    </source>
</evidence>
<dbReference type="InterPro" id="IPR025110">
    <property type="entry name" value="AMP-bd_C"/>
</dbReference>
<proteinExistence type="predicted"/>
<feature type="domain" description="AMP-dependent synthetase/ligase" evidence="5">
    <location>
        <begin position="2"/>
        <end position="178"/>
    </location>
</feature>
<evidence type="ECO:0000256" key="2">
    <source>
        <dbReference type="ARBA" id="ARBA00040004"/>
    </source>
</evidence>
<evidence type="ECO:0000313" key="7">
    <source>
        <dbReference type="Proteomes" id="UP000694941"/>
    </source>
</evidence>
<dbReference type="GeneID" id="106470685"/>
<sequence length="367" mass="40575">MNSGDTWWAASDLGWVVGHSYICYGPLISGLTTVIFEGKPVGTPDAGTYFRVIRDHHVRGMFTAPTALRAIRKEDPEAFIGKLYNTSCLQYLFVAGEHCDYETLEWARDKLKVPVLDNWWQTETGSPMTATCVGLGNNLYPPREVSGMPVPGWDVQVVHEEKQSPAKPGELGRILIKLPLPPGSFSTLYKNEEKFKEIYFTKYPGYYDTMDAGMIDEYGFISVLSREDDVINVAGHRLSTSALEEAIMSHPDVVECAVFGVPDALKGEVPLGLYVMKNGTKKTSTDITKELIALVRQLVGPVAAFRLAAPIKVLPKTRSGKIARKSISDMAKNKGIRIPTTIEDPSVYQNVKEVLNELGFALDVLDL</sequence>
<protein>
    <recommendedName>
        <fullName evidence="2">Acyl-CoA synthetase short-chain family member 3, mitochondrial</fullName>
        <ecNumber evidence="1">6.2.1.1</ecNumber>
    </recommendedName>
    <alternativeName>
        <fullName evidence="3">Acetate--CoA ligase 3</fullName>
    </alternativeName>
</protein>
<dbReference type="PANTHER" id="PTHR43347">
    <property type="entry name" value="ACYL-COA SYNTHETASE"/>
    <property type="match status" value="1"/>
</dbReference>
<dbReference type="InterPro" id="IPR042099">
    <property type="entry name" value="ANL_N_sf"/>
</dbReference>
<dbReference type="RefSeq" id="XP_013786699.2">
    <property type="nucleotide sequence ID" value="XM_013931245.2"/>
</dbReference>
<evidence type="ECO:0000259" key="6">
    <source>
        <dbReference type="Pfam" id="PF13193"/>
    </source>
</evidence>
<dbReference type="Pfam" id="PF13193">
    <property type="entry name" value="AMP-binding_C"/>
    <property type="match status" value="1"/>
</dbReference>
<dbReference type="InterPro" id="IPR000873">
    <property type="entry name" value="AMP-dep_synth/lig_dom"/>
</dbReference>
<gene>
    <name evidence="8" type="primary">LOC106470685</name>
</gene>
<evidence type="ECO:0000256" key="3">
    <source>
        <dbReference type="ARBA" id="ARBA00042755"/>
    </source>
</evidence>
<dbReference type="Proteomes" id="UP000694941">
    <property type="component" value="Unplaced"/>
</dbReference>
<evidence type="ECO:0000256" key="1">
    <source>
        <dbReference type="ARBA" id="ARBA00013275"/>
    </source>
</evidence>
<evidence type="ECO:0000313" key="8">
    <source>
        <dbReference type="RefSeq" id="XP_013786699.2"/>
    </source>
</evidence>